<dbReference type="CDD" id="cd16527">
    <property type="entry name" value="RING-HC_PEX10"/>
    <property type="match status" value="1"/>
</dbReference>
<keyword evidence="15" id="KW-1133">Transmembrane helix</keyword>
<evidence type="ECO:0000256" key="5">
    <source>
        <dbReference type="ARBA" id="ARBA00012483"/>
    </source>
</evidence>
<feature type="compositionally biased region" description="Basic and acidic residues" evidence="20">
    <location>
        <begin position="333"/>
        <end position="343"/>
    </location>
</feature>
<evidence type="ECO:0000256" key="14">
    <source>
        <dbReference type="ARBA" id="ARBA00022927"/>
    </source>
</evidence>
<dbReference type="GO" id="GO:0005778">
    <property type="term" value="C:peroxisomal membrane"/>
    <property type="evidence" value="ECO:0007669"/>
    <property type="project" value="UniProtKB-SubCell"/>
</dbReference>
<keyword evidence="17" id="KW-0576">Peroxisome</keyword>
<evidence type="ECO:0000256" key="1">
    <source>
        <dbReference type="ARBA" id="ARBA00000900"/>
    </source>
</evidence>
<evidence type="ECO:0000256" key="6">
    <source>
        <dbReference type="ARBA" id="ARBA00022448"/>
    </source>
</evidence>
<dbReference type="InterPro" id="IPR013083">
    <property type="entry name" value="Znf_RING/FYVE/PHD"/>
</dbReference>
<keyword evidence="8" id="KW-0808">Transferase</keyword>
<evidence type="ECO:0000313" key="23">
    <source>
        <dbReference type="Proteomes" id="UP000009131"/>
    </source>
</evidence>
<keyword evidence="14" id="KW-0653">Protein transport</keyword>
<protein>
    <recommendedName>
        <fullName evidence="5">RING-type E3 ubiquitin transferase</fullName>
        <ecNumber evidence="5">2.3.2.27</ecNumber>
    </recommendedName>
    <alternativeName>
        <fullName evidence="18">Peroxin-10</fullName>
    </alternativeName>
</protein>
<keyword evidence="16" id="KW-0472">Membrane</keyword>
<evidence type="ECO:0000256" key="7">
    <source>
        <dbReference type="ARBA" id="ARBA00022593"/>
    </source>
</evidence>
<keyword evidence="6" id="KW-0813">Transport</keyword>
<evidence type="ECO:0000256" key="11">
    <source>
        <dbReference type="ARBA" id="ARBA00022771"/>
    </source>
</evidence>
<accession>G7E530</accession>
<evidence type="ECO:0000256" key="12">
    <source>
        <dbReference type="ARBA" id="ARBA00022786"/>
    </source>
</evidence>
<feature type="region of interest" description="Disordered" evidence="20">
    <location>
        <begin position="333"/>
        <end position="383"/>
    </location>
</feature>
<organism evidence="22 23">
    <name type="scientific">Mixia osmundae (strain CBS 9802 / IAM 14324 / JCM 22182 / KY 12970)</name>
    <dbReference type="NCBI Taxonomy" id="764103"/>
    <lineage>
        <taxon>Eukaryota</taxon>
        <taxon>Fungi</taxon>
        <taxon>Dikarya</taxon>
        <taxon>Basidiomycota</taxon>
        <taxon>Pucciniomycotina</taxon>
        <taxon>Mixiomycetes</taxon>
        <taxon>Mixiales</taxon>
        <taxon>Mixiaceae</taxon>
        <taxon>Mixia</taxon>
    </lineage>
</organism>
<dbReference type="InParanoid" id="G7E530"/>
<dbReference type="eggNOG" id="KOG0317">
    <property type="taxonomic scope" value="Eukaryota"/>
</dbReference>
<evidence type="ECO:0000256" key="9">
    <source>
        <dbReference type="ARBA" id="ARBA00022692"/>
    </source>
</evidence>
<dbReference type="GO" id="GO:0008270">
    <property type="term" value="F:zinc ion binding"/>
    <property type="evidence" value="ECO:0007669"/>
    <property type="project" value="UniProtKB-KW"/>
</dbReference>
<feature type="region of interest" description="Disordered" evidence="20">
    <location>
        <begin position="1"/>
        <end position="54"/>
    </location>
</feature>
<dbReference type="SMART" id="SM00184">
    <property type="entry name" value="RING"/>
    <property type="match status" value="1"/>
</dbReference>
<evidence type="ECO:0000256" key="16">
    <source>
        <dbReference type="ARBA" id="ARBA00023136"/>
    </source>
</evidence>
<dbReference type="RefSeq" id="XP_014566358.1">
    <property type="nucleotide sequence ID" value="XM_014710872.1"/>
</dbReference>
<proteinExistence type="inferred from homology"/>
<evidence type="ECO:0000256" key="8">
    <source>
        <dbReference type="ARBA" id="ARBA00022679"/>
    </source>
</evidence>
<evidence type="ECO:0000256" key="2">
    <source>
        <dbReference type="ARBA" id="ARBA00004585"/>
    </source>
</evidence>
<dbReference type="Pfam" id="PF13639">
    <property type="entry name" value="zf-RING_2"/>
    <property type="match status" value="1"/>
</dbReference>
<feature type="compositionally biased region" description="Polar residues" evidence="20">
    <location>
        <begin position="32"/>
        <end position="42"/>
    </location>
</feature>
<evidence type="ECO:0000313" key="22">
    <source>
        <dbReference type="EMBL" id="GAA97940.1"/>
    </source>
</evidence>
<comment type="caution">
    <text evidence="22">The sequence shown here is derived from an EMBL/GenBank/DDBJ whole genome shotgun (WGS) entry which is preliminary data.</text>
</comment>
<dbReference type="GO" id="GO:0016562">
    <property type="term" value="P:protein import into peroxisome matrix, receptor recycling"/>
    <property type="evidence" value="ECO:0007669"/>
    <property type="project" value="UniProtKB-ARBA"/>
</dbReference>
<comment type="pathway">
    <text evidence="3">Protein modification; protein ubiquitination.</text>
</comment>
<dbReference type="Gene3D" id="3.30.40.10">
    <property type="entry name" value="Zinc/RING finger domain, C3HC4 (zinc finger)"/>
    <property type="match status" value="1"/>
</dbReference>
<feature type="compositionally biased region" description="Acidic residues" evidence="20">
    <location>
        <begin position="369"/>
        <end position="379"/>
    </location>
</feature>
<dbReference type="HOGENOM" id="CLU_041707_2_0_1"/>
<reference evidence="22 23" key="2">
    <citation type="journal article" date="2012" name="Open Biol.">
        <title>Characteristics of nucleosomes and linker DNA regions on the genome of the basidiomycete Mixia osmundae revealed by mono- and dinucleosome mapping.</title>
        <authorList>
            <person name="Nishida H."/>
            <person name="Kondo S."/>
            <person name="Matsumoto T."/>
            <person name="Suzuki Y."/>
            <person name="Yoshikawa H."/>
            <person name="Taylor T.D."/>
            <person name="Sugiyama J."/>
        </authorList>
    </citation>
    <scope>NUCLEOTIDE SEQUENCE [LARGE SCALE GENOMIC DNA]</scope>
    <source>
        <strain evidence="23">CBS 9802 / IAM 14324 / JCM 22182 / KY 12970</strain>
    </source>
</reference>
<keyword evidence="23" id="KW-1185">Reference proteome</keyword>
<comment type="similarity">
    <text evidence="4">Belongs to the pex2/pex10/pex12 family.</text>
</comment>
<dbReference type="SUPFAM" id="SSF57850">
    <property type="entry name" value="RING/U-box"/>
    <property type="match status" value="1"/>
</dbReference>
<evidence type="ECO:0000256" key="10">
    <source>
        <dbReference type="ARBA" id="ARBA00022723"/>
    </source>
</evidence>
<feature type="compositionally biased region" description="Polar residues" evidence="20">
    <location>
        <begin position="11"/>
        <end position="23"/>
    </location>
</feature>
<keyword evidence="7" id="KW-0962">Peroxisome biogenesis</keyword>
<keyword evidence="13" id="KW-0862">Zinc</keyword>
<dbReference type="PANTHER" id="PTHR23350:SF0">
    <property type="entry name" value="PEROXISOME BIOGENESIS FACTOR 10"/>
    <property type="match status" value="1"/>
</dbReference>
<comment type="subcellular location">
    <subcellularLocation>
        <location evidence="2">Peroxisome membrane</location>
        <topology evidence="2">Multi-pass membrane protein</topology>
    </subcellularLocation>
</comment>
<evidence type="ECO:0000259" key="21">
    <source>
        <dbReference type="PROSITE" id="PS50089"/>
    </source>
</evidence>
<dbReference type="InterPro" id="IPR001841">
    <property type="entry name" value="Znf_RING"/>
</dbReference>
<evidence type="ECO:0000256" key="18">
    <source>
        <dbReference type="ARBA" id="ARBA00041230"/>
    </source>
</evidence>
<dbReference type="AlphaFoldDB" id="G7E530"/>
<dbReference type="STRING" id="764103.G7E530"/>
<dbReference type="InterPro" id="IPR025654">
    <property type="entry name" value="PEX2/10"/>
</dbReference>
<evidence type="ECO:0000256" key="13">
    <source>
        <dbReference type="ARBA" id="ARBA00022833"/>
    </source>
</evidence>
<dbReference type="InterPro" id="IPR006845">
    <property type="entry name" value="Pex_N"/>
</dbReference>
<keyword evidence="9" id="KW-0812">Transmembrane</keyword>
<evidence type="ECO:0000256" key="20">
    <source>
        <dbReference type="SAM" id="MobiDB-lite"/>
    </source>
</evidence>
<reference evidence="22 23" key="1">
    <citation type="journal article" date="2011" name="J. Gen. Appl. Microbiol.">
        <title>Draft genome sequencing of the enigmatic basidiomycete Mixia osmundae.</title>
        <authorList>
            <person name="Nishida H."/>
            <person name="Nagatsuka Y."/>
            <person name="Sugiyama J."/>
        </authorList>
    </citation>
    <scope>NUCLEOTIDE SEQUENCE [LARGE SCALE GENOMIC DNA]</scope>
    <source>
        <strain evidence="23">CBS 9802 / IAM 14324 / JCM 22182 / KY 12970</strain>
    </source>
</reference>
<evidence type="ECO:0000256" key="17">
    <source>
        <dbReference type="ARBA" id="ARBA00023140"/>
    </source>
</evidence>
<evidence type="ECO:0000256" key="15">
    <source>
        <dbReference type="ARBA" id="ARBA00022989"/>
    </source>
</evidence>
<keyword evidence="10" id="KW-0479">Metal-binding</keyword>
<dbReference type="PROSITE" id="PS50089">
    <property type="entry name" value="ZF_RING_2"/>
    <property type="match status" value="1"/>
</dbReference>
<name>G7E530_MIXOS</name>
<dbReference type="GO" id="GO:0061630">
    <property type="term" value="F:ubiquitin protein ligase activity"/>
    <property type="evidence" value="ECO:0007669"/>
    <property type="project" value="UniProtKB-EC"/>
</dbReference>
<dbReference type="Pfam" id="PF04757">
    <property type="entry name" value="Pex2_Pex12"/>
    <property type="match status" value="1"/>
</dbReference>
<dbReference type="EC" id="2.3.2.27" evidence="5"/>
<evidence type="ECO:0000256" key="3">
    <source>
        <dbReference type="ARBA" id="ARBA00004906"/>
    </source>
</evidence>
<keyword evidence="11 19" id="KW-0863">Zinc-finger</keyword>
<dbReference type="PANTHER" id="PTHR23350">
    <property type="entry name" value="PEROXISOME ASSEMBLY PROTEIN 10"/>
    <property type="match status" value="1"/>
</dbReference>
<keyword evidence="12" id="KW-0833">Ubl conjugation pathway</keyword>
<sequence>MADSKPASISPGVSVTTDTVQEDSTAERPLSDPSNTRGNLGNSEVAPTLEDDARERERVYRLPGTGSSLFFPRGAQPEIIRANQKDLYYLAELKEQVDNVVRTVMGTRWLQSFAGEVTVASKLSYFSLTTLLGSQTLGEEYCDIMQYGADDHRFPSTRRRATLVMLHVLAPYLVAKLYTSLRRQLNATREALAQRAASDGARTQEQTATLFASTSRPQNVPVRTRWPSWLLKNELPTFEDLTGKHIRAVHLTFFYLFGRYYHLAKRLTRVRYLSTQSRQPLSGGSPPSYEVLGVLMALQISIRLGMMTLRRMRAPAESETQAALQAATKEKALEARKAKREPSTVDGRPASIMTFDPDADNQAEKAEEAQTEEDADAEPEDSHARRCTLCLGPRRDPASTECGHTFCWECIVGWAREKPECPLCRQSVTLSRLLPVYNL</sequence>
<dbReference type="GO" id="GO:0016567">
    <property type="term" value="P:protein ubiquitination"/>
    <property type="evidence" value="ECO:0007669"/>
    <property type="project" value="UniProtKB-ARBA"/>
</dbReference>
<gene>
    <name evidence="22" type="primary">Mo04620</name>
    <name evidence="22" type="ORF">E5Q_04620</name>
</gene>
<dbReference type="PROSITE" id="PS00518">
    <property type="entry name" value="ZF_RING_1"/>
    <property type="match status" value="1"/>
</dbReference>
<comment type="catalytic activity">
    <reaction evidence="1">
        <text>S-ubiquitinyl-[E2 ubiquitin-conjugating enzyme]-L-cysteine + [acceptor protein]-L-lysine = [E2 ubiquitin-conjugating enzyme]-L-cysteine + N(6)-ubiquitinyl-[acceptor protein]-L-lysine.</text>
        <dbReference type="EC" id="2.3.2.27"/>
    </reaction>
</comment>
<dbReference type="InterPro" id="IPR017907">
    <property type="entry name" value="Znf_RING_CS"/>
</dbReference>
<feature type="domain" description="RING-type" evidence="21">
    <location>
        <begin position="387"/>
        <end position="425"/>
    </location>
</feature>
<dbReference type="Proteomes" id="UP000009131">
    <property type="component" value="Unassembled WGS sequence"/>
</dbReference>
<dbReference type="OrthoDB" id="6270329at2759"/>
<dbReference type="EMBL" id="BABT02000146">
    <property type="protein sequence ID" value="GAA97940.1"/>
    <property type="molecule type" value="Genomic_DNA"/>
</dbReference>
<evidence type="ECO:0000256" key="4">
    <source>
        <dbReference type="ARBA" id="ARBA00008704"/>
    </source>
</evidence>
<evidence type="ECO:0000256" key="19">
    <source>
        <dbReference type="PROSITE-ProRule" id="PRU00175"/>
    </source>
</evidence>
<dbReference type="OMA" id="YCDVVQL"/>